<sequence length="167" mass="18701">MVLRLGDGSDETYCFDWLIESEDDKFLDSWFLFLVTIEGFDEVEHASERECPTSRVIGMSRKSGRQFVGLCKDRFSIKLVDSSSIPCLRLIALAPQAHSHHSPLTASHLSKSEASNSSDITSFQIFSLSKSGDMVADNYFSIRAPKISGRLDNLLEFPQDTSVHHPD</sequence>
<dbReference type="EMBL" id="KB446555">
    <property type="protein sequence ID" value="EME88496.1"/>
    <property type="molecule type" value="Genomic_DNA"/>
</dbReference>
<dbReference type="AlphaFoldDB" id="N1Q9M0"/>
<name>N1Q9M0_PSEFD</name>
<protein>
    <submittedName>
        <fullName evidence="1">Uncharacterized protein</fullName>
    </submittedName>
</protein>
<dbReference type="HOGENOM" id="CLU_1595249_0_0_1"/>
<reference evidence="1 2" key="1">
    <citation type="journal article" date="2012" name="PLoS Pathog.">
        <title>Diverse lifestyles and strategies of plant pathogenesis encoded in the genomes of eighteen Dothideomycetes fungi.</title>
        <authorList>
            <person name="Ohm R.A."/>
            <person name="Feau N."/>
            <person name="Henrissat B."/>
            <person name="Schoch C.L."/>
            <person name="Horwitz B.A."/>
            <person name="Barry K.W."/>
            <person name="Condon B.J."/>
            <person name="Copeland A.C."/>
            <person name="Dhillon B."/>
            <person name="Glaser F."/>
            <person name="Hesse C.N."/>
            <person name="Kosti I."/>
            <person name="LaButti K."/>
            <person name="Lindquist E.A."/>
            <person name="Lucas S."/>
            <person name="Salamov A.A."/>
            <person name="Bradshaw R.E."/>
            <person name="Ciuffetti L."/>
            <person name="Hamelin R.C."/>
            <person name="Kema G.H.J."/>
            <person name="Lawrence C."/>
            <person name="Scott J.A."/>
            <person name="Spatafora J.W."/>
            <person name="Turgeon B.G."/>
            <person name="de Wit P.J.G.M."/>
            <person name="Zhong S."/>
            <person name="Goodwin S.B."/>
            <person name="Grigoriev I.V."/>
        </authorList>
    </citation>
    <scope>NUCLEOTIDE SEQUENCE [LARGE SCALE GENOMIC DNA]</scope>
    <source>
        <strain evidence="1 2">CIRAD86</strain>
    </source>
</reference>
<keyword evidence="2" id="KW-1185">Reference proteome</keyword>
<dbReference type="RefSeq" id="XP_007921511.1">
    <property type="nucleotide sequence ID" value="XM_007923320.1"/>
</dbReference>
<organism evidence="1 2">
    <name type="scientific">Pseudocercospora fijiensis (strain CIRAD86)</name>
    <name type="common">Black leaf streak disease fungus</name>
    <name type="synonym">Mycosphaerella fijiensis</name>
    <dbReference type="NCBI Taxonomy" id="383855"/>
    <lineage>
        <taxon>Eukaryota</taxon>
        <taxon>Fungi</taxon>
        <taxon>Dikarya</taxon>
        <taxon>Ascomycota</taxon>
        <taxon>Pezizomycotina</taxon>
        <taxon>Dothideomycetes</taxon>
        <taxon>Dothideomycetidae</taxon>
        <taxon>Mycosphaerellales</taxon>
        <taxon>Mycosphaerellaceae</taxon>
        <taxon>Pseudocercospora</taxon>
    </lineage>
</organism>
<gene>
    <name evidence="1" type="ORF">MYCFIDRAFT_170105</name>
</gene>
<dbReference type="KEGG" id="pfj:MYCFIDRAFT_170105"/>
<evidence type="ECO:0000313" key="1">
    <source>
        <dbReference type="EMBL" id="EME88496.1"/>
    </source>
</evidence>
<dbReference type="Proteomes" id="UP000016932">
    <property type="component" value="Unassembled WGS sequence"/>
</dbReference>
<accession>N1Q9M0</accession>
<evidence type="ECO:0000313" key="2">
    <source>
        <dbReference type="Proteomes" id="UP000016932"/>
    </source>
</evidence>
<proteinExistence type="predicted"/>
<dbReference type="GeneID" id="19332442"/>
<dbReference type="VEuPathDB" id="FungiDB:MYCFIDRAFT_170105"/>